<name>A0AAD9F7V4_DISEL</name>
<keyword evidence="2" id="KW-1185">Reference proteome</keyword>
<feature type="non-terminal residue" evidence="1">
    <location>
        <position position="1"/>
    </location>
</feature>
<evidence type="ECO:0000313" key="2">
    <source>
        <dbReference type="Proteomes" id="UP001228049"/>
    </source>
</evidence>
<sequence length="54" mass="6015">KLNAGLDRGDAPCGLWRGMVWCCRGSPGDSSPFRDDIPLYTTHGRFDGTNRKPY</sequence>
<dbReference type="AlphaFoldDB" id="A0AAD9F7V4"/>
<dbReference type="EMBL" id="JASDAP010000010">
    <property type="protein sequence ID" value="KAK1896223.1"/>
    <property type="molecule type" value="Genomic_DNA"/>
</dbReference>
<organism evidence="1 2">
    <name type="scientific">Dissostichus eleginoides</name>
    <name type="common">Patagonian toothfish</name>
    <name type="synonym">Dissostichus amissus</name>
    <dbReference type="NCBI Taxonomy" id="100907"/>
    <lineage>
        <taxon>Eukaryota</taxon>
        <taxon>Metazoa</taxon>
        <taxon>Chordata</taxon>
        <taxon>Craniata</taxon>
        <taxon>Vertebrata</taxon>
        <taxon>Euteleostomi</taxon>
        <taxon>Actinopterygii</taxon>
        <taxon>Neopterygii</taxon>
        <taxon>Teleostei</taxon>
        <taxon>Neoteleostei</taxon>
        <taxon>Acanthomorphata</taxon>
        <taxon>Eupercaria</taxon>
        <taxon>Perciformes</taxon>
        <taxon>Notothenioidei</taxon>
        <taxon>Nototheniidae</taxon>
        <taxon>Dissostichus</taxon>
    </lineage>
</organism>
<evidence type="ECO:0000313" key="1">
    <source>
        <dbReference type="EMBL" id="KAK1896223.1"/>
    </source>
</evidence>
<accession>A0AAD9F7V4</accession>
<proteinExistence type="predicted"/>
<feature type="non-terminal residue" evidence="1">
    <location>
        <position position="54"/>
    </location>
</feature>
<gene>
    <name evidence="1" type="ORF">KUDE01_021670</name>
</gene>
<comment type="caution">
    <text evidence="1">The sequence shown here is derived from an EMBL/GenBank/DDBJ whole genome shotgun (WGS) entry which is preliminary data.</text>
</comment>
<dbReference type="Proteomes" id="UP001228049">
    <property type="component" value="Unassembled WGS sequence"/>
</dbReference>
<reference evidence="1" key="1">
    <citation type="submission" date="2023-04" db="EMBL/GenBank/DDBJ databases">
        <title>Chromosome-level genome of Chaenocephalus aceratus.</title>
        <authorList>
            <person name="Park H."/>
        </authorList>
    </citation>
    <scope>NUCLEOTIDE SEQUENCE</scope>
    <source>
        <strain evidence="1">DE</strain>
        <tissue evidence="1">Muscle</tissue>
    </source>
</reference>
<protein>
    <submittedName>
        <fullName evidence="1">Spindle pole body assembly component MPS3</fullName>
    </submittedName>
</protein>